<gene>
    <name evidence="1" type="ORF">UU65_C0003G0256</name>
</gene>
<protein>
    <submittedName>
        <fullName evidence="1">Uncharacterized protein</fullName>
    </submittedName>
</protein>
<comment type="caution">
    <text evidence="1">The sequence shown here is derived from an EMBL/GenBank/DDBJ whole genome shotgun (WGS) entry which is preliminary data.</text>
</comment>
<dbReference type="EMBL" id="LCBL01000003">
    <property type="protein sequence ID" value="KKS09201.1"/>
    <property type="molecule type" value="Genomic_DNA"/>
</dbReference>
<feature type="non-terminal residue" evidence="1">
    <location>
        <position position="1"/>
    </location>
</feature>
<reference evidence="1 2" key="1">
    <citation type="journal article" date="2015" name="Nature">
        <title>rRNA introns, odd ribosomes, and small enigmatic genomes across a large radiation of phyla.</title>
        <authorList>
            <person name="Brown C.T."/>
            <person name="Hug L.A."/>
            <person name="Thomas B.C."/>
            <person name="Sharon I."/>
            <person name="Castelle C.J."/>
            <person name="Singh A."/>
            <person name="Wilkins M.J."/>
            <person name="Williams K.H."/>
            <person name="Banfield J.F."/>
        </authorList>
    </citation>
    <scope>NUCLEOTIDE SEQUENCE [LARGE SCALE GENOMIC DNA]</scope>
</reference>
<dbReference type="AlphaFoldDB" id="A0A0G0YI41"/>
<accession>A0A0G0YI41</accession>
<dbReference type="Proteomes" id="UP000033869">
    <property type="component" value="Unassembled WGS sequence"/>
</dbReference>
<evidence type="ECO:0000313" key="2">
    <source>
        <dbReference type="Proteomes" id="UP000033869"/>
    </source>
</evidence>
<proteinExistence type="predicted"/>
<name>A0A0G0YI41_UNCC2</name>
<sequence>KLALKKYDTVANTWSAAILVPEISSGLNDRTAMQ</sequence>
<evidence type="ECO:0000313" key="1">
    <source>
        <dbReference type="EMBL" id="KKS09201.1"/>
    </source>
</evidence>
<organism evidence="1 2">
    <name type="scientific">candidate division CPR2 bacterium GW2011_GWC1_41_48</name>
    <dbReference type="NCBI Taxonomy" id="1618344"/>
    <lineage>
        <taxon>Bacteria</taxon>
        <taxon>Bacteria division CPR2</taxon>
    </lineage>
</organism>